<dbReference type="AlphaFoldDB" id="W4LGS2"/>
<dbReference type="PANTHER" id="PTHR42818:SF1">
    <property type="entry name" value="SULFOPYRUVATE DECARBOXYLASE"/>
    <property type="match status" value="1"/>
</dbReference>
<accession>W4LGS2</accession>
<dbReference type="SUPFAM" id="SSF52518">
    <property type="entry name" value="Thiamin diphosphate-binding fold (THDP-binding)"/>
    <property type="match status" value="1"/>
</dbReference>
<dbReference type="InterPro" id="IPR051818">
    <property type="entry name" value="TPP_dependent_decarboxylase"/>
</dbReference>
<organism evidence="3 4">
    <name type="scientific">Entotheonella factor</name>
    <dbReference type="NCBI Taxonomy" id="1429438"/>
    <lineage>
        <taxon>Bacteria</taxon>
        <taxon>Pseudomonadati</taxon>
        <taxon>Nitrospinota/Tectimicrobiota group</taxon>
        <taxon>Candidatus Tectimicrobiota</taxon>
        <taxon>Candidatus Entotheonellia</taxon>
        <taxon>Candidatus Entotheonellales</taxon>
        <taxon>Candidatus Entotheonellaceae</taxon>
        <taxon>Candidatus Entotheonella</taxon>
    </lineage>
</organism>
<keyword evidence="4" id="KW-1185">Reference proteome</keyword>
<dbReference type="EMBL" id="AZHW01000729">
    <property type="protein sequence ID" value="ETW96905.1"/>
    <property type="molecule type" value="Genomic_DNA"/>
</dbReference>
<dbReference type="GO" id="GO:0016831">
    <property type="term" value="F:carboxy-lyase activity"/>
    <property type="evidence" value="ECO:0007669"/>
    <property type="project" value="UniProtKB-KW"/>
</dbReference>
<proteinExistence type="predicted"/>
<sequence>MVWSQQITQLLKAYQIRFLSYVPDAIGEQILKHARQDDFFDLLPLAREEEGIGVVAGQYVGGSRGAMLMPTSGVGNAVNALASLAIPYEIPLPMFIGWRGGLGEFNSAQVPMGQALRPILDSLNIPHFMLTQPDDVNTVVDGALKLAFAHERPVAVIVSTQLAGWKDEK</sequence>
<keyword evidence="2" id="KW-0456">Lyase</keyword>
<comment type="caution">
    <text evidence="3">The sequence shown here is derived from an EMBL/GenBank/DDBJ whole genome shotgun (WGS) entry which is preliminary data.</text>
</comment>
<dbReference type="Gene3D" id="3.40.50.970">
    <property type="match status" value="1"/>
</dbReference>
<name>W4LGS2_ENTF1</name>
<evidence type="ECO:0000313" key="4">
    <source>
        <dbReference type="Proteomes" id="UP000019141"/>
    </source>
</evidence>
<protein>
    <recommendedName>
        <fullName evidence="5">Thiamine pyrophosphate enzyme N-terminal TPP-binding domain-containing protein</fullName>
    </recommendedName>
</protein>
<evidence type="ECO:0000256" key="2">
    <source>
        <dbReference type="ARBA" id="ARBA00023239"/>
    </source>
</evidence>
<dbReference type="PANTHER" id="PTHR42818">
    <property type="entry name" value="SULFOPYRUVATE DECARBOXYLASE SUBUNIT ALPHA"/>
    <property type="match status" value="1"/>
</dbReference>
<dbReference type="HOGENOM" id="CLU_113594_0_0_7"/>
<keyword evidence="1" id="KW-0210">Decarboxylase</keyword>
<evidence type="ECO:0008006" key="5">
    <source>
        <dbReference type="Google" id="ProtNLM"/>
    </source>
</evidence>
<dbReference type="Proteomes" id="UP000019141">
    <property type="component" value="Unassembled WGS sequence"/>
</dbReference>
<gene>
    <name evidence="3" type="ORF">ETSY1_24765</name>
</gene>
<evidence type="ECO:0000256" key="1">
    <source>
        <dbReference type="ARBA" id="ARBA00022793"/>
    </source>
</evidence>
<dbReference type="InterPro" id="IPR029061">
    <property type="entry name" value="THDP-binding"/>
</dbReference>
<evidence type="ECO:0000313" key="3">
    <source>
        <dbReference type="EMBL" id="ETW96905.1"/>
    </source>
</evidence>
<dbReference type="CDD" id="cd07035">
    <property type="entry name" value="TPP_PYR_POX_like"/>
    <property type="match status" value="1"/>
</dbReference>
<reference evidence="3 4" key="1">
    <citation type="journal article" date="2014" name="Nature">
        <title>An environmental bacterial taxon with a large and distinct metabolic repertoire.</title>
        <authorList>
            <person name="Wilson M.C."/>
            <person name="Mori T."/>
            <person name="Ruckert C."/>
            <person name="Uria A.R."/>
            <person name="Helf M.J."/>
            <person name="Takada K."/>
            <person name="Gernert C."/>
            <person name="Steffens U.A."/>
            <person name="Heycke N."/>
            <person name="Schmitt S."/>
            <person name="Rinke C."/>
            <person name="Helfrich E.J."/>
            <person name="Brachmann A.O."/>
            <person name="Gurgui C."/>
            <person name="Wakimoto T."/>
            <person name="Kracht M."/>
            <person name="Crusemann M."/>
            <person name="Hentschel U."/>
            <person name="Abe I."/>
            <person name="Matsunaga S."/>
            <person name="Kalinowski J."/>
            <person name="Takeyama H."/>
            <person name="Piel J."/>
        </authorList>
    </citation>
    <scope>NUCLEOTIDE SEQUENCE [LARGE SCALE GENOMIC DNA]</scope>
    <source>
        <strain evidence="4">TSY1</strain>
    </source>
</reference>